<dbReference type="EMBL" id="JTDE01002553">
    <property type="protein sequence ID" value="KAF7257203.1"/>
    <property type="molecule type" value="Genomic_DNA"/>
</dbReference>
<protein>
    <submittedName>
        <fullName evidence="1">Uncharacterized protein</fullName>
    </submittedName>
</protein>
<dbReference type="OrthoDB" id="6303791at2759"/>
<name>A0A8S9YVW1_9TREM</name>
<organism evidence="1 2">
    <name type="scientific">Paragonimus skrjabini miyazakii</name>
    <dbReference type="NCBI Taxonomy" id="59628"/>
    <lineage>
        <taxon>Eukaryota</taxon>
        <taxon>Metazoa</taxon>
        <taxon>Spiralia</taxon>
        <taxon>Lophotrochozoa</taxon>
        <taxon>Platyhelminthes</taxon>
        <taxon>Trematoda</taxon>
        <taxon>Digenea</taxon>
        <taxon>Plagiorchiida</taxon>
        <taxon>Troglotremata</taxon>
        <taxon>Troglotrematidae</taxon>
        <taxon>Paragonimus</taxon>
    </lineage>
</organism>
<sequence length="136" mass="15961">MFLRQRIVSDRRPRQYFKSLRRSKLRPTADGLKRIAESQLQTLHPEIMNLQVAHSLSLPAVDQLRLFCRIKFYNYCRQTTAYVTMRQMKKNTLSLSIKENLFNLDNYVRNFSKVNPKGNAISRVEVQQPPTEESSG</sequence>
<reference evidence="1" key="1">
    <citation type="submission" date="2019-07" db="EMBL/GenBank/DDBJ databases">
        <title>Annotation for the trematode Paragonimus miyazaki's.</title>
        <authorList>
            <person name="Choi Y.-J."/>
        </authorList>
    </citation>
    <scope>NUCLEOTIDE SEQUENCE</scope>
    <source>
        <strain evidence="1">Japan</strain>
    </source>
</reference>
<gene>
    <name evidence="1" type="ORF">EG68_04320</name>
</gene>
<comment type="caution">
    <text evidence="1">The sequence shown here is derived from an EMBL/GenBank/DDBJ whole genome shotgun (WGS) entry which is preliminary data.</text>
</comment>
<keyword evidence="2" id="KW-1185">Reference proteome</keyword>
<accession>A0A8S9YVW1</accession>
<dbReference type="AlphaFoldDB" id="A0A8S9YVW1"/>
<evidence type="ECO:0000313" key="1">
    <source>
        <dbReference type="EMBL" id="KAF7257203.1"/>
    </source>
</evidence>
<evidence type="ECO:0000313" key="2">
    <source>
        <dbReference type="Proteomes" id="UP000822476"/>
    </source>
</evidence>
<dbReference type="Proteomes" id="UP000822476">
    <property type="component" value="Unassembled WGS sequence"/>
</dbReference>
<proteinExistence type="predicted"/>